<proteinExistence type="predicted"/>
<organism evidence="1 2">
    <name type="scientific">Paracraurococcus lichenis</name>
    <dbReference type="NCBI Taxonomy" id="3064888"/>
    <lineage>
        <taxon>Bacteria</taxon>
        <taxon>Pseudomonadati</taxon>
        <taxon>Pseudomonadota</taxon>
        <taxon>Alphaproteobacteria</taxon>
        <taxon>Acetobacterales</taxon>
        <taxon>Roseomonadaceae</taxon>
        <taxon>Paracraurococcus</taxon>
    </lineage>
</organism>
<evidence type="ECO:0000313" key="2">
    <source>
        <dbReference type="Proteomes" id="UP001243009"/>
    </source>
</evidence>
<reference evidence="1 2" key="1">
    <citation type="submission" date="2023-08" db="EMBL/GenBank/DDBJ databases">
        <title>The draft genome sequence of Paracraurococcus sp. LOR1-02.</title>
        <authorList>
            <person name="Kingkaew E."/>
            <person name="Tanasupawat S."/>
        </authorList>
    </citation>
    <scope>NUCLEOTIDE SEQUENCE [LARGE SCALE GENOMIC DNA]</scope>
    <source>
        <strain evidence="1 2">LOR1-02</strain>
    </source>
</reference>
<name>A0ABT9ECT5_9PROT</name>
<sequence>MPENFTPDQQKRLAAFDTTPADLALLRAEVSALEGHMPRLLADLHGSFSGWPRSRRH</sequence>
<accession>A0ABT9ECT5</accession>
<protein>
    <submittedName>
        <fullName evidence="1">Uncharacterized protein</fullName>
    </submittedName>
</protein>
<dbReference type="RefSeq" id="WP_305108555.1">
    <property type="nucleotide sequence ID" value="NZ_JAUTWS010000113.1"/>
</dbReference>
<keyword evidence="2" id="KW-1185">Reference proteome</keyword>
<gene>
    <name evidence="1" type="ORF">Q7A36_35645</name>
</gene>
<evidence type="ECO:0000313" key="1">
    <source>
        <dbReference type="EMBL" id="MDO9713700.1"/>
    </source>
</evidence>
<comment type="caution">
    <text evidence="1">The sequence shown here is derived from an EMBL/GenBank/DDBJ whole genome shotgun (WGS) entry which is preliminary data.</text>
</comment>
<dbReference type="Proteomes" id="UP001243009">
    <property type="component" value="Unassembled WGS sequence"/>
</dbReference>
<dbReference type="EMBL" id="JAUTWS010000113">
    <property type="protein sequence ID" value="MDO9713700.1"/>
    <property type="molecule type" value="Genomic_DNA"/>
</dbReference>